<keyword evidence="1" id="KW-0472">Membrane</keyword>
<comment type="caution">
    <text evidence="3">The sequence shown here is derived from an EMBL/GenBank/DDBJ whole genome shotgun (WGS) entry which is preliminary data.</text>
</comment>
<organism evidence="3 4">
    <name type="scientific">Didymella glomerata</name>
    <dbReference type="NCBI Taxonomy" id="749621"/>
    <lineage>
        <taxon>Eukaryota</taxon>
        <taxon>Fungi</taxon>
        <taxon>Dikarya</taxon>
        <taxon>Ascomycota</taxon>
        <taxon>Pezizomycotina</taxon>
        <taxon>Dothideomycetes</taxon>
        <taxon>Pleosporomycetidae</taxon>
        <taxon>Pleosporales</taxon>
        <taxon>Pleosporineae</taxon>
        <taxon>Didymellaceae</taxon>
        <taxon>Didymella</taxon>
    </lineage>
</organism>
<feature type="domain" description="SigF-like NTF2-like" evidence="2">
    <location>
        <begin position="1"/>
        <end position="163"/>
    </location>
</feature>
<accession>A0A9W9C1A5</accession>
<gene>
    <name evidence="3" type="ORF">N0V87_003639</name>
</gene>
<dbReference type="Proteomes" id="UP001140562">
    <property type="component" value="Unassembled WGS sequence"/>
</dbReference>
<reference evidence="3" key="1">
    <citation type="submission" date="2022-10" db="EMBL/GenBank/DDBJ databases">
        <title>Tapping the CABI collections for fungal endophytes: first genome assemblies for Collariella, Neodidymelliopsis, Ascochyta clinopodiicola, Didymella pomorum, Didymosphaeria variabile, Neocosmospora piperis and Neocucurbitaria cava.</title>
        <authorList>
            <person name="Hill R."/>
        </authorList>
    </citation>
    <scope>NUCLEOTIDE SEQUENCE</scope>
    <source>
        <strain evidence="3">IMI 360193</strain>
    </source>
</reference>
<name>A0A9W9C1A5_9PLEO</name>
<dbReference type="AlphaFoldDB" id="A0A9W9C1A5"/>
<feature type="transmembrane region" description="Helical" evidence="1">
    <location>
        <begin position="145"/>
        <end position="165"/>
    </location>
</feature>
<evidence type="ECO:0000313" key="4">
    <source>
        <dbReference type="Proteomes" id="UP001140562"/>
    </source>
</evidence>
<feature type="transmembrane region" description="Helical" evidence="1">
    <location>
        <begin position="82"/>
        <end position="102"/>
    </location>
</feature>
<keyword evidence="4" id="KW-1185">Reference proteome</keyword>
<keyword evidence="1" id="KW-0812">Transmembrane</keyword>
<protein>
    <recommendedName>
        <fullName evidence="2">SigF-like NTF2-like domain-containing protein</fullName>
    </recommendedName>
</protein>
<evidence type="ECO:0000256" key="1">
    <source>
        <dbReference type="SAM" id="Phobius"/>
    </source>
</evidence>
<proteinExistence type="predicted"/>
<dbReference type="EMBL" id="JAPEUV010000026">
    <property type="protein sequence ID" value="KAJ4338952.1"/>
    <property type="molecule type" value="Genomic_DNA"/>
</dbReference>
<sequence length="215" mass="25128">MENPVEEIADVIHLLTQSPPSTQQQTIEKYFTTDASFSHPFCRTGKWPNSRLLVGLIYRWYKIMSPSIDITVQSVAFDESNLILYVSIFQIFRIWLIPFYYAPVYLTSVIKLERSKDDKKYYIESQDDLYAIDQWIRFIAPGGWILVYMWQFWASFFCVIGTILLHPITLLEERASRGDGGEIEWQRKKKRVGQLDGMSAAEVLRRTELKGRIIG</sequence>
<evidence type="ECO:0000259" key="2">
    <source>
        <dbReference type="Pfam" id="PF24840"/>
    </source>
</evidence>
<dbReference type="PANTHER" id="PTHR35393:SF1">
    <property type="entry name" value="SNOAL-LIKE DOMAIN-CONTAINING PROTEIN"/>
    <property type="match status" value="1"/>
</dbReference>
<dbReference type="PANTHER" id="PTHR35393">
    <property type="entry name" value="CHROMOSOME 1, WHOLE GENOME SHOTGUN SEQUENCE"/>
    <property type="match status" value="1"/>
</dbReference>
<dbReference type="OrthoDB" id="2344312at2759"/>
<dbReference type="InterPro" id="IPR057514">
    <property type="entry name" value="NTF2_SigF"/>
</dbReference>
<keyword evidence="1" id="KW-1133">Transmembrane helix</keyword>
<dbReference type="Pfam" id="PF24840">
    <property type="entry name" value="NTF2_SigF"/>
    <property type="match status" value="1"/>
</dbReference>
<evidence type="ECO:0000313" key="3">
    <source>
        <dbReference type="EMBL" id="KAJ4338952.1"/>
    </source>
</evidence>